<dbReference type="SMART" id="SM00419">
    <property type="entry name" value="HTH_CRP"/>
    <property type="match status" value="1"/>
</dbReference>
<evidence type="ECO:0000313" key="6">
    <source>
        <dbReference type="Proteomes" id="UP001304461"/>
    </source>
</evidence>
<dbReference type="RefSeq" id="WP_323306511.1">
    <property type="nucleotide sequence ID" value="NZ_JAYGHX010000012.1"/>
</dbReference>
<reference evidence="5 6" key="1">
    <citation type="submission" date="2023-12" db="EMBL/GenBank/DDBJ databases">
        <title>Baltic Sea Cyanobacteria.</title>
        <authorList>
            <person name="Delbaje E."/>
            <person name="Fewer D.P."/>
            <person name="Shishido T.K."/>
        </authorList>
    </citation>
    <scope>NUCLEOTIDE SEQUENCE [LARGE SCALE GENOMIC DNA]</scope>
    <source>
        <strain evidence="5 6">UHCC 0139</strain>
    </source>
</reference>
<accession>A0ABU5RXQ3</accession>
<dbReference type="PANTHER" id="PTHR24567">
    <property type="entry name" value="CRP FAMILY TRANSCRIPTIONAL REGULATORY PROTEIN"/>
    <property type="match status" value="1"/>
</dbReference>
<dbReference type="InterPro" id="IPR014710">
    <property type="entry name" value="RmlC-like_jellyroll"/>
</dbReference>
<keyword evidence="3" id="KW-0804">Transcription</keyword>
<name>A0ABU5RXQ3_9CYAN</name>
<dbReference type="InterPro" id="IPR050397">
    <property type="entry name" value="Env_Response_Regulators"/>
</dbReference>
<dbReference type="Gene3D" id="2.60.120.10">
    <property type="entry name" value="Jelly Rolls"/>
    <property type="match status" value="1"/>
</dbReference>
<dbReference type="SUPFAM" id="SSF46785">
    <property type="entry name" value="Winged helix' DNA-binding domain"/>
    <property type="match status" value="1"/>
</dbReference>
<dbReference type="EMBL" id="JAYGHX010000012">
    <property type="protein sequence ID" value="MEA5392568.1"/>
    <property type="molecule type" value="Genomic_DNA"/>
</dbReference>
<dbReference type="SUPFAM" id="SSF51206">
    <property type="entry name" value="cAMP-binding domain-like"/>
    <property type="match status" value="1"/>
</dbReference>
<dbReference type="InterPro" id="IPR012318">
    <property type="entry name" value="HTH_CRP"/>
</dbReference>
<dbReference type="Pfam" id="PF13545">
    <property type="entry name" value="HTH_Crp_2"/>
    <property type="match status" value="1"/>
</dbReference>
<keyword evidence="1" id="KW-0805">Transcription regulation</keyword>
<proteinExistence type="predicted"/>
<sequence>MVFTPSRESGSKDGFRELLEANYQKRSLVHVSAGSHVPLLKNNVWLVVRGMVKLSAITIHGDEMLLGLAGPNEPFGDPLNGVEAYAATTLSDTDLLCLSCSEIRQDGTLAVAMLEALGQRIQQSQALLALMGLKRVDERVRGFLELLASEYGQPCESGLRLNLRLTHQEVASALATTRVTVTRVIGALRDEGWLQLDSQRRLVVSYLPRR</sequence>
<keyword evidence="6" id="KW-1185">Reference proteome</keyword>
<evidence type="ECO:0000256" key="1">
    <source>
        <dbReference type="ARBA" id="ARBA00023015"/>
    </source>
</evidence>
<dbReference type="CDD" id="cd00092">
    <property type="entry name" value="HTH_CRP"/>
    <property type="match status" value="1"/>
</dbReference>
<feature type="domain" description="HTH crp-type" evidence="4">
    <location>
        <begin position="134"/>
        <end position="208"/>
    </location>
</feature>
<comment type="caution">
    <text evidence="5">The sequence shown here is derived from an EMBL/GenBank/DDBJ whole genome shotgun (WGS) entry which is preliminary data.</text>
</comment>
<keyword evidence="2" id="KW-0238">DNA-binding</keyword>
<evidence type="ECO:0000256" key="2">
    <source>
        <dbReference type="ARBA" id="ARBA00023125"/>
    </source>
</evidence>
<dbReference type="InterPro" id="IPR018490">
    <property type="entry name" value="cNMP-bd_dom_sf"/>
</dbReference>
<dbReference type="InterPro" id="IPR036388">
    <property type="entry name" value="WH-like_DNA-bd_sf"/>
</dbReference>
<evidence type="ECO:0000256" key="3">
    <source>
        <dbReference type="ARBA" id="ARBA00023163"/>
    </source>
</evidence>
<dbReference type="PANTHER" id="PTHR24567:SF65">
    <property type="entry name" value="REGULATORY PROTEIN CYSR HOMOLOG"/>
    <property type="match status" value="1"/>
</dbReference>
<dbReference type="Gene3D" id="1.10.10.10">
    <property type="entry name" value="Winged helix-like DNA-binding domain superfamily/Winged helix DNA-binding domain"/>
    <property type="match status" value="1"/>
</dbReference>
<dbReference type="Proteomes" id="UP001304461">
    <property type="component" value="Unassembled WGS sequence"/>
</dbReference>
<protein>
    <submittedName>
        <fullName evidence="5">Crp/Fnr family transcriptional regulator</fullName>
    </submittedName>
</protein>
<evidence type="ECO:0000259" key="4">
    <source>
        <dbReference type="PROSITE" id="PS51063"/>
    </source>
</evidence>
<evidence type="ECO:0000313" key="5">
    <source>
        <dbReference type="EMBL" id="MEA5392568.1"/>
    </source>
</evidence>
<gene>
    <name evidence="5" type="ORF">VB738_14990</name>
</gene>
<organism evidence="5 6">
    <name type="scientific">Cyanobium gracile UHCC 0139</name>
    <dbReference type="NCBI Taxonomy" id="3110308"/>
    <lineage>
        <taxon>Bacteria</taxon>
        <taxon>Bacillati</taxon>
        <taxon>Cyanobacteriota</taxon>
        <taxon>Cyanophyceae</taxon>
        <taxon>Synechococcales</taxon>
        <taxon>Prochlorococcaceae</taxon>
        <taxon>Cyanobium</taxon>
    </lineage>
</organism>
<dbReference type="PROSITE" id="PS51063">
    <property type="entry name" value="HTH_CRP_2"/>
    <property type="match status" value="1"/>
</dbReference>
<dbReference type="InterPro" id="IPR036390">
    <property type="entry name" value="WH_DNA-bd_sf"/>
</dbReference>